<dbReference type="GO" id="GO:0016491">
    <property type="term" value="F:oxidoreductase activity"/>
    <property type="evidence" value="ECO:0007669"/>
    <property type="project" value="InterPro"/>
</dbReference>
<organism evidence="2 3">
    <name type="scientific">Sutterella wadsworthensis HGA0223</name>
    <dbReference type="NCBI Taxonomy" id="1203554"/>
    <lineage>
        <taxon>Bacteria</taxon>
        <taxon>Pseudomonadati</taxon>
        <taxon>Pseudomonadota</taxon>
        <taxon>Betaproteobacteria</taxon>
        <taxon>Burkholderiales</taxon>
        <taxon>Sutterellaceae</taxon>
        <taxon>Sutterella</taxon>
    </lineage>
</organism>
<dbReference type="InterPro" id="IPR052544">
    <property type="entry name" value="Bacteriocin_Proc_Enz"/>
</dbReference>
<dbReference type="HOGENOM" id="CLU_059362_1_0_4"/>
<gene>
    <name evidence="2" type="ORF">HMPREF1476_01441</name>
</gene>
<protein>
    <recommendedName>
        <fullName evidence="1">Nitroreductase domain-containing protein</fullName>
    </recommendedName>
</protein>
<dbReference type="PANTHER" id="PTHR43745">
    <property type="entry name" value="NITROREDUCTASE MJ1384-RELATED"/>
    <property type="match status" value="1"/>
</dbReference>
<evidence type="ECO:0000259" key="1">
    <source>
        <dbReference type="Pfam" id="PF00881"/>
    </source>
</evidence>
<name>S3CDY3_9BURK</name>
<evidence type="ECO:0000313" key="3">
    <source>
        <dbReference type="Proteomes" id="UP000014400"/>
    </source>
</evidence>
<keyword evidence="3" id="KW-1185">Reference proteome</keyword>
<dbReference type="Proteomes" id="UP000014400">
    <property type="component" value="Unassembled WGS sequence"/>
</dbReference>
<accession>S3CDY3</accession>
<dbReference type="InterPro" id="IPR029479">
    <property type="entry name" value="Nitroreductase"/>
</dbReference>
<dbReference type="SUPFAM" id="SSF55469">
    <property type="entry name" value="FMN-dependent nitroreductase-like"/>
    <property type="match status" value="1"/>
</dbReference>
<comment type="caution">
    <text evidence="2">The sequence shown here is derived from an EMBL/GenBank/DDBJ whole genome shotgun (WGS) entry which is preliminary data.</text>
</comment>
<dbReference type="PANTHER" id="PTHR43745:SF2">
    <property type="entry name" value="NITROREDUCTASE MJ1384-RELATED"/>
    <property type="match status" value="1"/>
</dbReference>
<proteinExistence type="predicted"/>
<dbReference type="EMBL" id="ATCF01000021">
    <property type="protein sequence ID" value="EPD98699.1"/>
    <property type="molecule type" value="Genomic_DNA"/>
</dbReference>
<dbReference type="eggNOG" id="COG0778">
    <property type="taxonomic scope" value="Bacteria"/>
</dbReference>
<dbReference type="RefSeq" id="WP_016474651.1">
    <property type="nucleotide sequence ID" value="NZ_KE150480.1"/>
</dbReference>
<dbReference type="InterPro" id="IPR000415">
    <property type="entry name" value="Nitroreductase-like"/>
</dbReference>
<feature type="domain" description="Nitroreductase" evidence="1">
    <location>
        <begin position="22"/>
        <end position="187"/>
    </location>
</feature>
<reference evidence="2 3" key="1">
    <citation type="submission" date="2013-04" db="EMBL/GenBank/DDBJ databases">
        <title>The Genome Sequence of Sutterella wadsworthensis HGA0223.</title>
        <authorList>
            <consortium name="The Broad Institute Genomics Platform"/>
            <person name="Earl A."/>
            <person name="Ward D."/>
            <person name="Feldgarden M."/>
            <person name="Gevers D."/>
            <person name="Schmidt T.M."/>
            <person name="Dover J."/>
            <person name="Dai D."/>
            <person name="Walker B."/>
            <person name="Young S."/>
            <person name="Zeng Q."/>
            <person name="Gargeya S."/>
            <person name="Fitzgerald M."/>
            <person name="Haas B."/>
            <person name="Abouelleil A."/>
            <person name="Allen A.W."/>
            <person name="Alvarado L."/>
            <person name="Arachchi H.M."/>
            <person name="Berlin A.M."/>
            <person name="Chapman S.B."/>
            <person name="Gainer-Dewar J."/>
            <person name="Goldberg J."/>
            <person name="Griggs A."/>
            <person name="Gujja S."/>
            <person name="Hansen M."/>
            <person name="Howarth C."/>
            <person name="Imamovic A."/>
            <person name="Ireland A."/>
            <person name="Larimer J."/>
            <person name="McCowan C."/>
            <person name="Murphy C."/>
            <person name="Pearson M."/>
            <person name="Poon T.W."/>
            <person name="Priest M."/>
            <person name="Roberts A."/>
            <person name="Saif S."/>
            <person name="Shea T."/>
            <person name="Sisk P."/>
            <person name="Sykes S."/>
            <person name="Wortman J."/>
            <person name="Nusbaum C."/>
            <person name="Birren B."/>
        </authorList>
    </citation>
    <scope>NUCLEOTIDE SEQUENCE [LARGE SCALE GENOMIC DNA]</scope>
    <source>
        <strain evidence="2 3">HGA0223</strain>
    </source>
</reference>
<dbReference type="Pfam" id="PF00881">
    <property type="entry name" value="Nitroreductase"/>
    <property type="match status" value="1"/>
</dbReference>
<sequence length="189" mass="20405">MTTKTIELPAPRELKMTLTEALKARKTIRSFTTEPISDADLSTLLWCTAGITRPNGKRTVPSCLDLRTVSVCVLRADGAWRWNASKNTLELLTPEDLRAASTMGQHAFVDTAPVTLVFVVEATPRTQMARPHWAYLDAGTMVEAAYLAGTALGLGGVARGSVAGPELGKRMKLPATYEPVFCFTCGHPA</sequence>
<evidence type="ECO:0000313" key="2">
    <source>
        <dbReference type="EMBL" id="EPD98699.1"/>
    </source>
</evidence>
<dbReference type="PATRIC" id="fig|1203554.3.peg.1505"/>
<dbReference type="AlphaFoldDB" id="S3CDY3"/>
<dbReference type="STRING" id="1203554.HMPREF1476_01441"/>
<dbReference type="Gene3D" id="3.40.109.10">
    <property type="entry name" value="NADH Oxidase"/>
    <property type="match status" value="1"/>
</dbReference>